<dbReference type="EMBL" id="MFNE01000053">
    <property type="protein sequence ID" value="OGG93067.1"/>
    <property type="molecule type" value="Genomic_DNA"/>
</dbReference>
<evidence type="ECO:0000259" key="1">
    <source>
        <dbReference type="Pfam" id="PF05838"/>
    </source>
</evidence>
<dbReference type="SUPFAM" id="SSF53955">
    <property type="entry name" value="Lysozyme-like"/>
    <property type="match status" value="1"/>
</dbReference>
<reference evidence="3 4" key="1">
    <citation type="journal article" date="2016" name="Nat. Commun.">
        <title>Thousands of microbial genomes shed light on interconnected biogeochemical processes in an aquifer system.</title>
        <authorList>
            <person name="Anantharaman K."/>
            <person name="Brown C.T."/>
            <person name="Hug L.A."/>
            <person name="Sharon I."/>
            <person name="Castelle C.J."/>
            <person name="Probst A.J."/>
            <person name="Thomas B.C."/>
            <person name="Singh A."/>
            <person name="Wilkins M.J."/>
            <person name="Karaoz U."/>
            <person name="Brodie E.L."/>
            <person name="Williams K.H."/>
            <person name="Hubbard S.S."/>
            <person name="Banfield J.F."/>
        </authorList>
    </citation>
    <scope>NUCLEOTIDE SEQUENCE [LARGE SCALE GENOMIC DNA]</scope>
</reference>
<accession>A0A1F6G4M0</accession>
<evidence type="ECO:0000313" key="4">
    <source>
        <dbReference type="Proteomes" id="UP000178449"/>
    </source>
</evidence>
<proteinExistence type="predicted"/>
<evidence type="ECO:0000313" key="3">
    <source>
        <dbReference type="EMBL" id="OGG93067.1"/>
    </source>
</evidence>
<sequence length="179" mass="19316">MDFEQSFSFLLQWEGAVSDHPDDRGGLTVYGLSERTHPEACAAAFVAYKAGDEAGAKAIAQEVYRAEYWQKCRCPELDPRLAAAVFDAAVNLGTRGAGICLQKTINRLGGGVAPDGAIGPLTVAAAKTLLDALAWRQFNLERLAYYAEIAQKRPGQRAFLLGWINRTLALGDLIGQGET</sequence>
<dbReference type="Gene3D" id="1.20.141.10">
    <property type="entry name" value="Chitosanase, subunit A, domain 1"/>
    <property type="match status" value="1"/>
</dbReference>
<name>A0A1F6G4M0_9PROT</name>
<evidence type="ECO:0000259" key="2">
    <source>
        <dbReference type="Pfam" id="PF09374"/>
    </source>
</evidence>
<dbReference type="InterPro" id="IPR023346">
    <property type="entry name" value="Lysozyme-like_dom_sf"/>
</dbReference>
<protein>
    <submittedName>
        <fullName evidence="3">Uncharacterized protein</fullName>
    </submittedName>
</protein>
<feature type="domain" description="Peptidoglycan binding" evidence="2">
    <location>
        <begin position="100"/>
        <end position="167"/>
    </location>
</feature>
<dbReference type="InterPro" id="IPR008565">
    <property type="entry name" value="TtsA-like_GH18_dom"/>
</dbReference>
<dbReference type="CDD" id="cd13926">
    <property type="entry name" value="N-acetylmuramidase_GH108"/>
    <property type="match status" value="1"/>
</dbReference>
<dbReference type="Pfam" id="PF09374">
    <property type="entry name" value="PG_binding_3"/>
    <property type="match status" value="1"/>
</dbReference>
<feature type="domain" description="TtsA-like Glycoside hydrolase family 108" evidence="1">
    <location>
        <begin position="8"/>
        <end position="93"/>
    </location>
</feature>
<dbReference type="Pfam" id="PF05838">
    <property type="entry name" value="Glyco_hydro_108"/>
    <property type="match status" value="1"/>
</dbReference>
<dbReference type="InterPro" id="IPR018537">
    <property type="entry name" value="Peptidoglycan-bd_3"/>
</dbReference>
<dbReference type="AlphaFoldDB" id="A0A1F6G4M0"/>
<gene>
    <name evidence="3" type="ORF">A2527_14155</name>
</gene>
<dbReference type="Proteomes" id="UP000178449">
    <property type="component" value="Unassembled WGS sequence"/>
</dbReference>
<dbReference type="STRING" id="1817772.A2527_14155"/>
<organism evidence="3 4">
    <name type="scientific">Candidatus Lambdaproteobacteria bacterium RIFOXYD2_FULL_50_16</name>
    <dbReference type="NCBI Taxonomy" id="1817772"/>
    <lineage>
        <taxon>Bacteria</taxon>
        <taxon>Pseudomonadati</taxon>
        <taxon>Pseudomonadota</taxon>
        <taxon>Candidatus Lambdaproteobacteria</taxon>
    </lineage>
</organism>
<comment type="caution">
    <text evidence="3">The sequence shown here is derived from an EMBL/GenBank/DDBJ whole genome shotgun (WGS) entry which is preliminary data.</text>
</comment>